<comment type="caution">
    <text evidence="1">The sequence shown here is derived from an EMBL/GenBank/DDBJ whole genome shotgun (WGS) entry which is preliminary data.</text>
</comment>
<organism evidence="1 2">
    <name type="scientific">Austropuccinia psidii MF-1</name>
    <dbReference type="NCBI Taxonomy" id="1389203"/>
    <lineage>
        <taxon>Eukaryota</taxon>
        <taxon>Fungi</taxon>
        <taxon>Dikarya</taxon>
        <taxon>Basidiomycota</taxon>
        <taxon>Pucciniomycotina</taxon>
        <taxon>Pucciniomycetes</taxon>
        <taxon>Pucciniales</taxon>
        <taxon>Sphaerophragmiaceae</taxon>
        <taxon>Austropuccinia</taxon>
    </lineage>
</organism>
<dbReference type="AlphaFoldDB" id="A0A9Q3CUI5"/>
<accession>A0A9Q3CUI5</accession>
<proteinExistence type="predicted"/>
<dbReference type="Proteomes" id="UP000765509">
    <property type="component" value="Unassembled WGS sequence"/>
</dbReference>
<dbReference type="EMBL" id="AVOT02010251">
    <property type="protein sequence ID" value="MBW0489765.1"/>
    <property type="molecule type" value="Genomic_DNA"/>
</dbReference>
<keyword evidence="2" id="KW-1185">Reference proteome</keyword>
<name>A0A9Q3CUI5_9BASI</name>
<evidence type="ECO:0000313" key="1">
    <source>
        <dbReference type="EMBL" id="MBW0489765.1"/>
    </source>
</evidence>
<sequence>MPPTPPSHQPNPQCCLPSLHSCSNLKMRPQCLPHLHPHQSLGFHTPPLTILTFPRCPHNMPPKPPSTPLTPPSIHPILSAAYHAYTHVLDS</sequence>
<protein>
    <submittedName>
        <fullName evidence="1">Uncharacterized protein</fullName>
    </submittedName>
</protein>
<reference evidence="1" key="1">
    <citation type="submission" date="2021-03" db="EMBL/GenBank/DDBJ databases">
        <title>Draft genome sequence of rust myrtle Austropuccinia psidii MF-1, a brazilian biotype.</title>
        <authorList>
            <person name="Quecine M.C."/>
            <person name="Pachon D.M.R."/>
            <person name="Bonatelli M.L."/>
            <person name="Correr F.H."/>
            <person name="Franceschini L.M."/>
            <person name="Leite T.F."/>
            <person name="Margarido G.R.A."/>
            <person name="Almeida C.A."/>
            <person name="Ferrarezi J.A."/>
            <person name="Labate C.A."/>
        </authorList>
    </citation>
    <scope>NUCLEOTIDE SEQUENCE</scope>
    <source>
        <strain evidence="1">MF-1</strain>
    </source>
</reference>
<evidence type="ECO:0000313" key="2">
    <source>
        <dbReference type="Proteomes" id="UP000765509"/>
    </source>
</evidence>
<gene>
    <name evidence="1" type="ORF">O181_029480</name>
</gene>